<sequence length="67" mass="7757">MSEVEEESKVQAVELQSCRFTLEQEKKKKDLAEETGEIVQETFEILMDQVRHLTPAVDFSVITLDTR</sequence>
<evidence type="ECO:0000313" key="1">
    <source>
        <dbReference type="EMBL" id="MED6198043.1"/>
    </source>
</evidence>
<reference evidence="1 2" key="1">
    <citation type="journal article" date="2023" name="Plants (Basel)">
        <title>Bridging the Gap: Combining Genomics and Transcriptomics Approaches to Understand Stylosanthes scabra, an Orphan Legume from the Brazilian Caatinga.</title>
        <authorList>
            <person name="Ferreira-Neto J.R.C."/>
            <person name="da Silva M.D."/>
            <person name="Binneck E."/>
            <person name="de Melo N.F."/>
            <person name="da Silva R.H."/>
            <person name="de Melo A.L.T.M."/>
            <person name="Pandolfi V."/>
            <person name="Bustamante F.O."/>
            <person name="Brasileiro-Vidal A.C."/>
            <person name="Benko-Iseppon A.M."/>
        </authorList>
    </citation>
    <scope>NUCLEOTIDE SEQUENCE [LARGE SCALE GENOMIC DNA]</scope>
    <source>
        <tissue evidence="1">Leaves</tissue>
    </source>
</reference>
<accession>A0ABU6XM28</accession>
<proteinExistence type="predicted"/>
<protein>
    <submittedName>
        <fullName evidence="1">Uncharacterized protein</fullName>
    </submittedName>
</protein>
<dbReference type="EMBL" id="JASCZI010212027">
    <property type="protein sequence ID" value="MED6198043.1"/>
    <property type="molecule type" value="Genomic_DNA"/>
</dbReference>
<keyword evidence="2" id="KW-1185">Reference proteome</keyword>
<comment type="caution">
    <text evidence="1">The sequence shown here is derived from an EMBL/GenBank/DDBJ whole genome shotgun (WGS) entry which is preliminary data.</text>
</comment>
<name>A0ABU6XM28_9FABA</name>
<evidence type="ECO:0000313" key="2">
    <source>
        <dbReference type="Proteomes" id="UP001341840"/>
    </source>
</evidence>
<gene>
    <name evidence="1" type="ORF">PIB30_062387</name>
</gene>
<organism evidence="1 2">
    <name type="scientific">Stylosanthes scabra</name>
    <dbReference type="NCBI Taxonomy" id="79078"/>
    <lineage>
        <taxon>Eukaryota</taxon>
        <taxon>Viridiplantae</taxon>
        <taxon>Streptophyta</taxon>
        <taxon>Embryophyta</taxon>
        <taxon>Tracheophyta</taxon>
        <taxon>Spermatophyta</taxon>
        <taxon>Magnoliopsida</taxon>
        <taxon>eudicotyledons</taxon>
        <taxon>Gunneridae</taxon>
        <taxon>Pentapetalae</taxon>
        <taxon>rosids</taxon>
        <taxon>fabids</taxon>
        <taxon>Fabales</taxon>
        <taxon>Fabaceae</taxon>
        <taxon>Papilionoideae</taxon>
        <taxon>50 kb inversion clade</taxon>
        <taxon>dalbergioids sensu lato</taxon>
        <taxon>Dalbergieae</taxon>
        <taxon>Pterocarpus clade</taxon>
        <taxon>Stylosanthes</taxon>
    </lineage>
</organism>
<dbReference type="Proteomes" id="UP001341840">
    <property type="component" value="Unassembled WGS sequence"/>
</dbReference>